<keyword evidence="2" id="KW-1185">Reference proteome</keyword>
<evidence type="ECO:0000256" key="1">
    <source>
        <dbReference type="RuleBase" id="RU364123"/>
    </source>
</evidence>
<dbReference type="InterPro" id="IPR008734">
    <property type="entry name" value="PHK_A/B_su"/>
</dbReference>
<dbReference type="GO" id="GO:0005964">
    <property type="term" value="C:phosphorylase kinase complex"/>
    <property type="evidence" value="ECO:0007669"/>
    <property type="project" value="TreeGrafter"/>
</dbReference>
<organism evidence="2 3">
    <name type="scientific">Biomphalaria glabrata</name>
    <name type="common">Bloodfluke planorb</name>
    <name type="synonym">Freshwater snail</name>
    <dbReference type="NCBI Taxonomy" id="6526"/>
    <lineage>
        <taxon>Eukaryota</taxon>
        <taxon>Metazoa</taxon>
        <taxon>Spiralia</taxon>
        <taxon>Lophotrochozoa</taxon>
        <taxon>Mollusca</taxon>
        <taxon>Gastropoda</taxon>
        <taxon>Heterobranchia</taxon>
        <taxon>Euthyneura</taxon>
        <taxon>Panpulmonata</taxon>
        <taxon>Hygrophila</taxon>
        <taxon>Lymnaeoidea</taxon>
        <taxon>Planorbidae</taxon>
        <taxon>Biomphalaria</taxon>
    </lineage>
</organism>
<keyword evidence="1" id="KW-1003">Cell membrane</keyword>
<dbReference type="GO" id="GO:0005977">
    <property type="term" value="P:glycogen metabolic process"/>
    <property type="evidence" value="ECO:0007669"/>
    <property type="project" value="UniProtKB-KW"/>
</dbReference>
<comment type="pathway">
    <text evidence="1">Glycan biosynthesis; glycogen metabolism.</text>
</comment>
<dbReference type="GeneID" id="129923271"/>
<dbReference type="AlphaFoldDB" id="A0A9W2Z3J9"/>
<dbReference type="GO" id="GO:0005516">
    <property type="term" value="F:calmodulin binding"/>
    <property type="evidence" value="ECO:0007669"/>
    <property type="project" value="UniProtKB-KW"/>
</dbReference>
<keyword evidence="1" id="KW-0112">Calmodulin-binding</keyword>
<dbReference type="PANTHER" id="PTHR10749">
    <property type="entry name" value="PHOSPHORYLASE B KINASE REGULATORY SUBUNIT"/>
    <property type="match status" value="1"/>
</dbReference>
<gene>
    <name evidence="3" type="primary">LOC129923271</name>
</gene>
<dbReference type="GO" id="GO:0005886">
    <property type="term" value="C:plasma membrane"/>
    <property type="evidence" value="ECO:0007669"/>
    <property type="project" value="UniProtKB-SubCell"/>
</dbReference>
<evidence type="ECO:0000313" key="2">
    <source>
        <dbReference type="Proteomes" id="UP001165740"/>
    </source>
</evidence>
<sequence>MSRCMNWRFSIKRKRTHMLNIKLNGFYMLSKHQILRNQSPINGLFPSIGSDKNTNRIAHVQDSIYCAVAVWSLAQVYNQIFIRIDSNPLLVNVSLKIDDDQGSIISWAKLMIGMLQCWIFKLASFSLRATMVHLKHFSMCNVGYDRQIK</sequence>
<dbReference type="OrthoDB" id="6187949at2759"/>
<keyword evidence="1" id="KW-0119">Carbohydrate metabolism</keyword>
<dbReference type="PANTHER" id="PTHR10749:SF8">
    <property type="entry name" value="PHOSPHORYLASE B KINASE REGULATORY SUBUNIT BETA"/>
    <property type="match status" value="1"/>
</dbReference>
<dbReference type="Proteomes" id="UP001165740">
    <property type="component" value="Chromosome 16"/>
</dbReference>
<evidence type="ECO:0000313" key="3">
    <source>
        <dbReference type="RefSeq" id="XP_055869513.1"/>
    </source>
</evidence>
<name>A0A9W2Z3J9_BIOGL</name>
<accession>A0A9W2Z3J9</accession>
<comment type="function">
    <text evidence="1">Phosphorylase b kinase catalyzes the phosphorylation of serine in certain substrates, including troponin I.</text>
</comment>
<keyword evidence="1" id="KW-0636">Prenylation</keyword>
<comment type="similarity">
    <text evidence="1">Belongs to the phosphorylase b kinase regulatory chain family.</text>
</comment>
<comment type="subcellular location">
    <subcellularLocation>
        <location evidence="1">Cell membrane</location>
        <topology evidence="1">Lipid-anchor</topology>
        <orientation evidence="1">Cytoplasmic side</orientation>
    </subcellularLocation>
</comment>
<keyword evidence="1" id="KW-0472">Membrane</keyword>
<keyword evidence="1" id="KW-0321">Glycogen metabolism</keyword>
<proteinExistence type="inferred from homology"/>
<dbReference type="RefSeq" id="XP_055869513.1">
    <property type="nucleotide sequence ID" value="XM_056013538.1"/>
</dbReference>
<keyword evidence="1" id="KW-0449">Lipoprotein</keyword>
<protein>
    <recommendedName>
        <fullName evidence="1">Phosphorylase b kinase regulatory subunit</fullName>
    </recommendedName>
</protein>
<reference evidence="3" key="1">
    <citation type="submission" date="2025-08" db="UniProtKB">
        <authorList>
            <consortium name="RefSeq"/>
        </authorList>
    </citation>
    <scope>IDENTIFICATION</scope>
</reference>